<keyword evidence="4" id="KW-0997">Cell inner membrane</keyword>
<evidence type="ECO:0000256" key="4">
    <source>
        <dbReference type="ARBA" id="ARBA00022519"/>
    </source>
</evidence>
<dbReference type="RefSeq" id="WP_115627454.1">
    <property type="nucleotide sequence ID" value="NZ_UIGI01000001.1"/>
</dbReference>
<keyword evidence="6" id="KW-0769">Symport</keyword>
<evidence type="ECO:0000313" key="12">
    <source>
        <dbReference type="EMBL" id="SUW62479.1"/>
    </source>
</evidence>
<dbReference type="PANTHER" id="PTHR35334:SF2">
    <property type="entry name" value="SERINE TRANSPORTER SDAC"/>
    <property type="match status" value="1"/>
</dbReference>
<evidence type="ECO:0000256" key="9">
    <source>
        <dbReference type="ARBA" id="ARBA00023136"/>
    </source>
</evidence>
<keyword evidence="8 11" id="KW-1133">Transmembrane helix</keyword>
<dbReference type="GO" id="GO:0005886">
    <property type="term" value="C:plasma membrane"/>
    <property type="evidence" value="ECO:0007669"/>
    <property type="project" value="UniProtKB-SubCell"/>
</dbReference>
<dbReference type="GO" id="GO:0015293">
    <property type="term" value="F:symporter activity"/>
    <property type="evidence" value="ECO:0007669"/>
    <property type="project" value="UniProtKB-KW"/>
</dbReference>
<evidence type="ECO:0000256" key="3">
    <source>
        <dbReference type="ARBA" id="ARBA00022475"/>
    </source>
</evidence>
<proteinExistence type="predicted"/>
<sequence length="434" mass="47188">METTQTGSIASVESKSSWRKSDTMWMLGLYGTAIGAGVLFLPINAGVGGLIPLFIMAILAFPMTFFAHRGLTRFVLSGKNPGEDITEVVEEHFGVGAGKVITLLYFFAIYPILLVYSVAITNTVDSFITHQLGMVSPPRALLSLILIVGLMTIVRFGEQMIVKAMSILVFPFVAALMALALYLIPEWSSAAFDSLSFSAAASPATGSGLWMTLWLAIPVMVFSFNHSPIISAFAVAKRNEYGDEAEKKCSRILSFAHIMMVITVMFFVFSCVLSLSPENLAEAKAQNISILSYLANHFNAPVIAWMAPIIAIVAITKSFLGHYLGAREGFNGMVIKSLRGKGKTIEISKLNRITAIFMLVTTWIVATLNPSILGMIETLGGPIIAMILFLMPMYAIQKVPAMRKYSGHISNVFVVIMGLVAISAISYSLYSLFI</sequence>
<gene>
    <name evidence="12" type="primary">sdaC</name>
    <name evidence="12" type="ORF">NCTC12119_00914</name>
</gene>
<feature type="transmembrane region" description="Helical" evidence="11">
    <location>
        <begin position="408"/>
        <end position="430"/>
    </location>
</feature>
<evidence type="ECO:0000256" key="8">
    <source>
        <dbReference type="ARBA" id="ARBA00022989"/>
    </source>
</evidence>
<keyword evidence="9 11" id="KW-0472">Membrane</keyword>
<evidence type="ECO:0000256" key="2">
    <source>
        <dbReference type="ARBA" id="ARBA00022448"/>
    </source>
</evidence>
<evidence type="ECO:0000256" key="10">
    <source>
        <dbReference type="ARBA" id="ARBA00047996"/>
    </source>
</evidence>
<evidence type="ECO:0000256" key="7">
    <source>
        <dbReference type="ARBA" id="ARBA00022970"/>
    </source>
</evidence>
<dbReference type="PANTHER" id="PTHR35334">
    <property type="entry name" value="SERINE TRANSPORTER"/>
    <property type="match status" value="1"/>
</dbReference>
<protein>
    <submittedName>
        <fullName evidence="12">Serine transporter</fullName>
    </submittedName>
</protein>
<feature type="transmembrane region" description="Helical" evidence="11">
    <location>
        <begin position="140"/>
        <end position="157"/>
    </location>
</feature>
<comment type="subcellular location">
    <subcellularLocation>
        <location evidence="1">Cell inner membrane</location>
        <topology evidence="1">Multi-pass membrane protein</topology>
    </subcellularLocation>
</comment>
<keyword evidence="7" id="KW-0029">Amino-acid transport</keyword>
<feature type="transmembrane region" description="Helical" evidence="11">
    <location>
        <begin position="255"/>
        <end position="275"/>
    </location>
</feature>
<feature type="transmembrane region" description="Helical" evidence="11">
    <location>
        <begin position="302"/>
        <end position="326"/>
    </location>
</feature>
<feature type="transmembrane region" description="Helical" evidence="11">
    <location>
        <begin position="49"/>
        <end position="67"/>
    </location>
</feature>
<name>A0A381C574_9ENTR</name>
<reference evidence="12 13" key="1">
    <citation type="submission" date="2018-06" db="EMBL/GenBank/DDBJ databases">
        <authorList>
            <consortium name="Pathogen Informatics"/>
            <person name="Doyle S."/>
        </authorList>
    </citation>
    <scope>NUCLEOTIDE SEQUENCE [LARGE SCALE GENOMIC DNA]</scope>
    <source>
        <strain evidence="12 13">NCTC12119</strain>
    </source>
</reference>
<keyword evidence="2" id="KW-0813">Transport</keyword>
<feature type="transmembrane region" description="Helical" evidence="11">
    <location>
        <begin position="213"/>
        <end position="235"/>
    </location>
</feature>
<dbReference type="NCBIfam" id="TIGR00814">
    <property type="entry name" value="stp"/>
    <property type="match status" value="1"/>
</dbReference>
<feature type="transmembrane region" description="Helical" evidence="11">
    <location>
        <begin position="372"/>
        <end position="396"/>
    </location>
</feature>
<evidence type="ECO:0000256" key="1">
    <source>
        <dbReference type="ARBA" id="ARBA00004429"/>
    </source>
</evidence>
<dbReference type="AlphaFoldDB" id="A0A381C574"/>
<evidence type="ECO:0000256" key="11">
    <source>
        <dbReference type="SAM" id="Phobius"/>
    </source>
</evidence>
<dbReference type="InterPro" id="IPR004694">
    <property type="entry name" value="Hydroxy_aa_transpt"/>
</dbReference>
<evidence type="ECO:0000313" key="13">
    <source>
        <dbReference type="Proteomes" id="UP000255528"/>
    </source>
</evidence>
<dbReference type="InterPro" id="IPR018227">
    <property type="entry name" value="Amino_acid_transport_2"/>
</dbReference>
<evidence type="ECO:0000256" key="6">
    <source>
        <dbReference type="ARBA" id="ARBA00022847"/>
    </source>
</evidence>
<comment type="catalytic activity">
    <reaction evidence="10">
        <text>L-serine(in) + H(+)(in) = L-serine(out) + H(+)(out)</text>
        <dbReference type="Rhea" id="RHEA:28887"/>
        <dbReference type="ChEBI" id="CHEBI:15378"/>
        <dbReference type="ChEBI" id="CHEBI:33384"/>
    </reaction>
    <physiologicalReaction direction="right-to-left" evidence="10">
        <dbReference type="Rhea" id="RHEA:28889"/>
    </physiologicalReaction>
</comment>
<organism evidence="12 13">
    <name type="scientific">Buttiauxella agrestis</name>
    <dbReference type="NCBI Taxonomy" id="82977"/>
    <lineage>
        <taxon>Bacteria</taxon>
        <taxon>Pseudomonadati</taxon>
        <taxon>Pseudomonadota</taxon>
        <taxon>Gammaproteobacteria</taxon>
        <taxon>Enterobacterales</taxon>
        <taxon>Enterobacteriaceae</taxon>
        <taxon>Buttiauxella</taxon>
    </lineage>
</organism>
<evidence type="ECO:0000256" key="5">
    <source>
        <dbReference type="ARBA" id="ARBA00022692"/>
    </source>
</evidence>
<keyword evidence="3" id="KW-1003">Cell membrane</keyword>
<feature type="transmembrane region" description="Helical" evidence="11">
    <location>
        <begin position="24"/>
        <end position="43"/>
    </location>
</feature>
<accession>A0A381C574</accession>
<feature type="transmembrane region" description="Helical" evidence="11">
    <location>
        <begin position="164"/>
        <end position="184"/>
    </location>
</feature>
<dbReference type="Proteomes" id="UP000255528">
    <property type="component" value="Unassembled WGS sequence"/>
</dbReference>
<keyword evidence="5 11" id="KW-0812">Transmembrane</keyword>
<dbReference type="GO" id="GO:0015171">
    <property type="term" value="F:amino acid transmembrane transporter activity"/>
    <property type="evidence" value="ECO:0007669"/>
    <property type="project" value="InterPro"/>
</dbReference>
<dbReference type="EMBL" id="UIGI01000001">
    <property type="protein sequence ID" value="SUW62479.1"/>
    <property type="molecule type" value="Genomic_DNA"/>
</dbReference>
<feature type="transmembrane region" description="Helical" evidence="11">
    <location>
        <begin position="347"/>
        <end position="366"/>
    </location>
</feature>
<feature type="transmembrane region" description="Helical" evidence="11">
    <location>
        <begin position="100"/>
        <end position="120"/>
    </location>
</feature>